<organism evidence="1 2">
    <name type="scientific">Venustampulla echinocandica</name>
    <dbReference type="NCBI Taxonomy" id="2656787"/>
    <lineage>
        <taxon>Eukaryota</taxon>
        <taxon>Fungi</taxon>
        <taxon>Dikarya</taxon>
        <taxon>Ascomycota</taxon>
        <taxon>Pezizomycotina</taxon>
        <taxon>Leotiomycetes</taxon>
        <taxon>Helotiales</taxon>
        <taxon>Pleuroascaceae</taxon>
        <taxon>Venustampulla</taxon>
    </lineage>
</organism>
<reference evidence="1 2" key="1">
    <citation type="journal article" date="2018" name="IMA Fungus">
        <title>IMA Genome-F 9: Draft genome sequence of Annulohypoxylon stygium, Aspergillus mulundensis, Berkeleyomyces basicola (syn. Thielaviopsis basicola), Ceratocystis smalleyi, two Cercospora beticola strains, Coleophoma cylindrospora, Fusarium fracticaudum, Phialophora cf. hyalina, and Morchella septimelata.</title>
        <authorList>
            <person name="Wingfield B.D."/>
            <person name="Bills G.F."/>
            <person name="Dong Y."/>
            <person name="Huang W."/>
            <person name="Nel W.J."/>
            <person name="Swalarsk-Parry B.S."/>
            <person name="Vaghefi N."/>
            <person name="Wilken P.M."/>
            <person name="An Z."/>
            <person name="de Beer Z.W."/>
            <person name="De Vos L."/>
            <person name="Chen L."/>
            <person name="Duong T.A."/>
            <person name="Gao Y."/>
            <person name="Hammerbacher A."/>
            <person name="Kikkert J.R."/>
            <person name="Li Y."/>
            <person name="Li H."/>
            <person name="Li K."/>
            <person name="Li Q."/>
            <person name="Liu X."/>
            <person name="Ma X."/>
            <person name="Naidoo K."/>
            <person name="Pethybridge S.J."/>
            <person name="Sun J."/>
            <person name="Steenkamp E.T."/>
            <person name="van der Nest M.A."/>
            <person name="van Wyk S."/>
            <person name="Wingfield M.J."/>
            <person name="Xiong C."/>
            <person name="Yue Q."/>
            <person name="Zhang X."/>
        </authorList>
    </citation>
    <scope>NUCLEOTIDE SEQUENCE [LARGE SCALE GENOMIC DNA]</scope>
    <source>
        <strain evidence="1 2">BP 5553</strain>
    </source>
</reference>
<dbReference type="GeneID" id="43597246"/>
<protein>
    <submittedName>
        <fullName evidence="1">Uncharacterized protein</fullName>
    </submittedName>
</protein>
<proteinExistence type="predicted"/>
<name>A0A370TN69_9HELO</name>
<evidence type="ECO:0000313" key="2">
    <source>
        <dbReference type="Proteomes" id="UP000254866"/>
    </source>
</evidence>
<accession>A0A370TN69</accession>
<comment type="caution">
    <text evidence="1">The sequence shown here is derived from an EMBL/GenBank/DDBJ whole genome shotgun (WGS) entry which is preliminary data.</text>
</comment>
<dbReference type="Proteomes" id="UP000254866">
    <property type="component" value="Unassembled WGS sequence"/>
</dbReference>
<dbReference type="EMBL" id="NPIC01000003">
    <property type="protein sequence ID" value="RDL36964.1"/>
    <property type="molecule type" value="Genomic_DNA"/>
</dbReference>
<keyword evidence="2" id="KW-1185">Reference proteome</keyword>
<dbReference type="AlphaFoldDB" id="A0A370TN69"/>
<sequence>MAALHLVSLETTYMQQCETSRENSQERGIGLWWTLRKTAAAENWDNCIMVRQPFGSSGYVNIMVGVKVGIITGVKDPISRGSRMNWRRQLSGWQPSAEAVLADKAGEITALLVELMGQIGSVAIEVVMAEMLLVAVIVKACEQLAISVICVHGDEVYKEVLPDAGAYKAAIATAMGRILCSKTYVGLKERM</sequence>
<gene>
    <name evidence="1" type="ORF">BP5553_04397</name>
</gene>
<dbReference type="RefSeq" id="XP_031869620.1">
    <property type="nucleotide sequence ID" value="XM_032013020.1"/>
</dbReference>
<evidence type="ECO:0000313" key="1">
    <source>
        <dbReference type="EMBL" id="RDL36964.1"/>
    </source>
</evidence>